<dbReference type="SUPFAM" id="SSF117281">
    <property type="entry name" value="Kelch motif"/>
    <property type="match status" value="1"/>
</dbReference>
<dbReference type="AlphaFoldDB" id="A0A917KX41"/>
<dbReference type="EMBL" id="BMQA01000018">
    <property type="protein sequence ID" value="GGJ34376.1"/>
    <property type="molecule type" value="Genomic_DNA"/>
</dbReference>
<dbReference type="PANTHER" id="PTHR46344">
    <property type="entry name" value="OS02G0202900 PROTEIN"/>
    <property type="match status" value="1"/>
</dbReference>
<dbReference type="PANTHER" id="PTHR46344:SF27">
    <property type="entry name" value="KELCH REPEAT SUPERFAMILY PROTEIN"/>
    <property type="match status" value="1"/>
</dbReference>
<organism evidence="3 4">
    <name type="scientific">Streptomyces brasiliensis</name>
    <dbReference type="NCBI Taxonomy" id="1954"/>
    <lineage>
        <taxon>Bacteria</taxon>
        <taxon>Bacillati</taxon>
        <taxon>Actinomycetota</taxon>
        <taxon>Actinomycetes</taxon>
        <taxon>Kitasatosporales</taxon>
        <taxon>Streptomycetaceae</taxon>
        <taxon>Streptomyces</taxon>
    </lineage>
</organism>
<protein>
    <recommendedName>
        <fullName evidence="5">Galactose oxidase</fullName>
    </recommendedName>
</protein>
<keyword evidence="1" id="KW-0880">Kelch repeat</keyword>
<dbReference type="SMART" id="SM00612">
    <property type="entry name" value="Kelch"/>
    <property type="match status" value="3"/>
</dbReference>
<name>A0A917KX41_9ACTN</name>
<gene>
    <name evidence="3" type="ORF">GCM10010121_052090</name>
</gene>
<accession>A0A917KX41</accession>
<dbReference type="InterPro" id="IPR015915">
    <property type="entry name" value="Kelch-typ_b-propeller"/>
</dbReference>
<keyword evidence="4" id="KW-1185">Reference proteome</keyword>
<dbReference type="Pfam" id="PF13620">
    <property type="entry name" value="CarboxypepD_reg"/>
    <property type="match status" value="1"/>
</dbReference>
<dbReference type="Gene3D" id="2.120.10.80">
    <property type="entry name" value="Kelch-type beta propeller"/>
    <property type="match status" value="1"/>
</dbReference>
<dbReference type="SUPFAM" id="SSF49464">
    <property type="entry name" value="Carboxypeptidase regulatory domain-like"/>
    <property type="match status" value="1"/>
</dbReference>
<dbReference type="Gene3D" id="2.60.40.1120">
    <property type="entry name" value="Carboxypeptidase-like, regulatory domain"/>
    <property type="match status" value="1"/>
</dbReference>
<evidence type="ECO:0000256" key="2">
    <source>
        <dbReference type="ARBA" id="ARBA00022737"/>
    </source>
</evidence>
<proteinExistence type="predicted"/>
<reference evidence="3" key="1">
    <citation type="journal article" date="2014" name="Int. J. Syst. Evol. Microbiol.">
        <title>Complete genome sequence of Corynebacterium casei LMG S-19264T (=DSM 44701T), isolated from a smear-ripened cheese.</title>
        <authorList>
            <consortium name="US DOE Joint Genome Institute (JGI-PGF)"/>
            <person name="Walter F."/>
            <person name="Albersmeier A."/>
            <person name="Kalinowski J."/>
            <person name="Ruckert C."/>
        </authorList>
    </citation>
    <scope>NUCLEOTIDE SEQUENCE</scope>
    <source>
        <strain evidence="3">JCM 3086</strain>
    </source>
</reference>
<keyword evidence="2" id="KW-0677">Repeat</keyword>
<evidence type="ECO:0000313" key="3">
    <source>
        <dbReference type="EMBL" id="GGJ34376.1"/>
    </source>
</evidence>
<dbReference type="InterPro" id="IPR008969">
    <property type="entry name" value="CarboxyPept-like_regulatory"/>
</dbReference>
<reference evidence="3" key="2">
    <citation type="submission" date="2020-09" db="EMBL/GenBank/DDBJ databases">
        <authorList>
            <person name="Sun Q."/>
            <person name="Ohkuma M."/>
        </authorList>
    </citation>
    <scope>NUCLEOTIDE SEQUENCE</scope>
    <source>
        <strain evidence="3">JCM 3086</strain>
    </source>
</reference>
<dbReference type="Proteomes" id="UP000657574">
    <property type="component" value="Unassembled WGS sequence"/>
</dbReference>
<comment type="caution">
    <text evidence="3">The sequence shown here is derived from an EMBL/GenBank/DDBJ whole genome shotgun (WGS) entry which is preliminary data.</text>
</comment>
<sequence>MVGGKLYMIGGCGTSTCGTTDAGVYDPDADSWSTIAAYPEPISWEACGAIHNLLYCAGGLGASNNDVTHTYVYDPNPDSWPQLADMPAAQWGTVNTAANGLLLLTGGVSNSALSNRSQAFDPESGTWSALPNPSLPTYRGGGAPGFYKVGGGYAPGAPTAMVELLPGYDQVGSGDVTWLNESTQQLTLQPGASATVTVSLDASVPEVTQPGELKANLTVSSDTPYSVPHVPVSLHVNPPKSWGKITGTVLGATASGGTAPLAKATVQIDSWASTYTLTTGSDGTYALWLDTRNSPLTVIVAKDGYQPTVRTVKIQKGATVTSDFTLKRK</sequence>
<evidence type="ECO:0000313" key="4">
    <source>
        <dbReference type="Proteomes" id="UP000657574"/>
    </source>
</evidence>
<evidence type="ECO:0008006" key="5">
    <source>
        <dbReference type="Google" id="ProtNLM"/>
    </source>
</evidence>
<dbReference type="InterPro" id="IPR006652">
    <property type="entry name" value="Kelch_1"/>
</dbReference>
<evidence type="ECO:0000256" key="1">
    <source>
        <dbReference type="ARBA" id="ARBA00022441"/>
    </source>
</evidence>